<dbReference type="Proteomes" id="UP000007148">
    <property type="component" value="Unassembled WGS sequence"/>
</dbReference>
<dbReference type="STRING" id="1109443.G4U0X5"/>
<dbReference type="OrthoDB" id="5424209at2759"/>
<keyword evidence="2" id="KW-1185">Reference proteome</keyword>
<reference evidence="1 2" key="1">
    <citation type="journal article" date="2011" name="PLoS Pathog.">
        <title>Endophytic Life Strategies Decoded by Genome and Transcriptome Analyses of the Mutualistic Root Symbiont Piriformospora indica.</title>
        <authorList>
            <person name="Zuccaro A."/>
            <person name="Lahrmann U."/>
            <person name="Guldener U."/>
            <person name="Langen G."/>
            <person name="Pfiffi S."/>
            <person name="Biedenkopf D."/>
            <person name="Wong P."/>
            <person name="Samans B."/>
            <person name="Grimm C."/>
            <person name="Basiewicz M."/>
            <person name="Murat C."/>
            <person name="Martin F."/>
            <person name="Kogel K.H."/>
        </authorList>
    </citation>
    <scope>NUCLEOTIDE SEQUENCE [LARGE SCALE GENOMIC DNA]</scope>
    <source>
        <strain evidence="1 2">DSM 11827</strain>
    </source>
</reference>
<evidence type="ECO:0000313" key="2">
    <source>
        <dbReference type="Proteomes" id="UP000007148"/>
    </source>
</evidence>
<protein>
    <submittedName>
        <fullName evidence="1">Uncharacterized protein</fullName>
    </submittedName>
</protein>
<accession>G4U0X5</accession>
<organism evidence="1 2">
    <name type="scientific">Serendipita indica (strain DSM 11827)</name>
    <name type="common">Root endophyte fungus</name>
    <name type="synonym">Piriformospora indica</name>
    <dbReference type="NCBI Taxonomy" id="1109443"/>
    <lineage>
        <taxon>Eukaryota</taxon>
        <taxon>Fungi</taxon>
        <taxon>Dikarya</taxon>
        <taxon>Basidiomycota</taxon>
        <taxon>Agaricomycotina</taxon>
        <taxon>Agaricomycetes</taxon>
        <taxon>Sebacinales</taxon>
        <taxon>Serendipitaceae</taxon>
        <taxon>Serendipita</taxon>
    </lineage>
</organism>
<sequence>MPIATVGSGDADAQGSVTFFFHENRDKNGNPSNKVFSVSNHHVLRTTDEKYELKGAGAPRQYVRVNGYRRFQRGLDEIKHAVTLHILSSERIARKITWLEESSNQGRAEGESSKLRNPQKELEEQKCIISELHKFYNTVMAQWSDVELRNIGHIHYCPPISINTVKGEEYTEDWGGNVVDLGTEISDGKLSDMLYSLQKGNWNFKYPHDRQMRIRGVVTKELLDRADMIDNKGRPCLIVLKDGCATDLTVGRYAGLESFAASQLMEIPVPSFSTVMAAWLVNSTLENQEPD</sequence>
<evidence type="ECO:0000313" key="1">
    <source>
        <dbReference type="EMBL" id="CCA77218.1"/>
    </source>
</evidence>
<proteinExistence type="predicted"/>
<name>G4U0X5_SERID</name>
<dbReference type="HOGENOM" id="CLU_024804_1_0_1"/>
<dbReference type="eggNOG" id="ENOG502SK3U">
    <property type="taxonomic scope" value="Eukaryota"/>
</dbReference>
<comment type="caution">
    <text evidence="1">The sequence shown here is derived from an EMBL/GenBank/DDBJ whole genome shotgun (WGS) entry which is preliminary data.</text>
</comment>
<gene>
    <name evidence="1" type="ORF">PIIN_11200</name>
</gene>
<dbReference type="InParanoid" id="G4U0X5"/>
<dbReference type="AlphaFoldDB" id="G4U0X5"/>
<dbReference type="EMBL" id="CAFZ01001379">
    <property type="protein sequence ID" value="CCA77218.1"/>
    <property type="molecule type" value="Genomic_DNA"/>
</dbReference>
<dbReference type="OMA" id="NIYHATQ"/>